<sequence>MEHHIDATNAIAASPLPLVHSSAAATTSSGRHRASFLHLLSTSRAKLTAIGLTVTVRC</sequence>
<reference evidence="1" key="1">
    <citation type="submission" date="2014-09" db="EMBL/GenBank/DDBJ databases">
        <authorList>
            <person name="Magalhaes I.L.F."/>
            <person name="Oliveira U."/>
            <person name="Santos F.R."/>
            <person name="Vidigal T.H.D.A."/>
            <person name="Brescovit A.D."/>
            <person name="Santos A.J."/>
        </authorList>
    </citation>
    <scope>NUCLEOTIDE SEQUENCE</scope>
    <source>
        <tissue evidence="1">Shoot tissue taken approximately 20 cm above the soil surface</tissue>
    </source>
</reference>
<organism evidence="1">
    <name type="scientific">Arundo donax</name>
    <name type="common">Giant reed</name>
    <name type="synonym">Donax arundinaceus</name>
    <dbReference type="NCBI Taxonomy" id="35708"/>
    <lineage>
        <taxon>Eukaryota</taxon>
        <taxon>Viridiplantae</taxon>
        <taxon>Streptophyta</taxon>
        <taxon>Embryophyta</taxon>
        <taxon>Tracheophyta</taxon>
        <taxon>Spermatophyta</taxon>
        <taxon>Magnoliopsida</taxon>
        <taxon>Liliopsida</taxon>
        <taxon>Poales</taxon>
        <taxon>Poaceae</taxon>
        <taxon>PACMAD clade</taxon>
        <taxon>Arundinoideae</taxon>
        <taxon>Arundineae</taxon>
        <taxon>Arundo</taxon>
    </lineage>
</organism>
<reference evidence="1" key="2">
    <citation type="journal article" date="2015" name="Data Brief">
        <title>Shoot transcriptome of the giant reed, Arundo donax.</title>
        <authorList>
            <person name="Barrero R.A."/>
            <person name="Guerrero F.D."/>
            <person name="Moolhuijzen P."/>
            <person name="Goolsby J.A."/>
            <person name="Tidwell J."/>
            <person name="Bellgard S.E."/>
            <person name="Bellgard M.I."/>
        </authorList>
    </citation>
    <scope>NUCLEOTIDE SEQUENCE</scope>
    <source>
        <tissue evidence="1">Shoot tissue taken approximately 20 cm above the soil surface</tissue>
    </source>
</reference>
<evidence type="ECO:0000313" key="1">
    <source>
        <dbReference type="EMBL" id="JAD63026.1"/>
    </source>
</evidence>
<protein>
    <submittedName>
        <fullName evidence="1">Uncharacterized protein</fullName>
    </submittedName>
</protein>
<dbReference type="AlphaFoldDB" id="A0A0A9BI41"/>
<name>A0A0A9BI41_ARUDO</name>
<accession>A0A0A9BI41</accession>
<proteinExistence type="predicted"/>
<dbReference type="EMBL" id="GBRH01234869">
    <property type="protein sequence ID" value="JAD63026.1"/>
    <property type="molecule type" value="Transcribed_RNA"/>
</dbReference>